<feature type="compositionally biased region" description="Low complexity" evidence="1">
    <location>
        <begin position="63"/>
        <end position="75"/>
    </location>
</feature>
<sequence>MPPDNEHDTVLLKGEQWSHPSTPTDRPPSTKLPGLAPTTREAPQTLESPEPSSASPPPRPDTTESSTTQTPGTSTSRRHKKDSQTMEERLQSMPERRKLPWRPGVEAGAEVETGGESRRKQIRFGCLLATRGEVAEPPCLSCANGRGKFALCVALEGYFKGACASCQLSGRPNRCSIKQVDDPTESPPSPAAGETPDATTIQQRPSPASVPSNGPPPAKRKRIGNNSGGMSEWENSRPQWEHGLGGHERQHSLGELPHEVRSIPHAQAIHHQQAQIQHTQQQAQIQHGMQHVQRPWAGDQASPPLIQQHSGPPNLPRTSSGGWAAVNQPPPLPDARRLYSVNSNGCDIHNPPPPPHQQPPLHTNGLGPRRPNIETNSRVTDIHPVGILPLNSNTRRRSLEQHGYREDTIYDENMAPGAPYIDMLPKSKQRQVYGLISGLQGGIEHLQRELAALKQTLGIDDED</sequence>
<evidence type="ECO:0000313" key="3">
    <source>
        <dbReference type="Proteomes" id="UP000887226"/>
    </source>
</evidence>
<feature type="region of interest" description="Disordered" evidence="1">
    <location>
        <begin position="268"/>
        <end position="376"/>
    </location>
</feature>
<evidence type="ECO:0000313" key="2">
    <source>
        <dbReference type="EMBL" id="KAG9242546.1"/>
    </source>
</evidence>
<reference evidence="2" key="1">
    <citation type="journal article" date="2021" name="IMA Fungus">
        <title>Genomic characterization of three marine fungi, including Emericellopsis atlantica sp. nov. with signatures of a generalist lifestyle and marine biomass degradation.</title>
        <authorList>
            <person name="Hagestad O.C."/>
            <person name="Hou L."/>
            <person name="Andersen J.H."/>
            <person name="Hansen E.H."/>
            <person name="Altermark B."/>
            <person name="Li C."/>
            <person name="Kuhnert E."/>
            <person name="Cox R.J."/>
            <person name="Crous P.W."/>
            <person name="Spatafora J.W."/>
            <person name="Lail K."/>
            <person name="Amirebrahimi M."/>
            <person name="Lipzen A."/>
            <person name="Pangilinan J."/>
            <person name="Andreopoulos W."/>
            <person name="Hayes R.D."/>
            <person name="Ng V."/>
            <person name="Grigoriev I.V."/>
            <person name="Jackson S.A."/>
            <person name="Sutton T.D.S."/>
            <person name="Dobson A.D.W."/>
            <person name="Rama T."/>
        </authorList>
    </citation>
    <scope>NUCLEOTIDE SEQUENCE</scope>
    <source>
        <strain evidence="2">TRa3180A</strain>
    </source>
</reference>
<feature type="compositionally biased region" description="Low complexity" evidence="1">
    <location>
        <begin position="268"/>
        <end position="293"/>
    </location>
</feature>
<evidence type="ECO:0000256" key="1">
    <source>
        <dbReference type="SAM" id="MobiDB-lite"/>
    </source>
</evidence>
<feature type="compositionally biased region" description="Basic and acidic residues" evidence="1">
    <location>
        <begin position="1"/>
        <end position="10"/>
    </location>
</feature>
<feature type="compositionally biased region" description="Low complexity" evidence="1">
    <location>
        <begin position="104"/>
        <end position="114"/>
    </location>
</feature>
<feature type="compositionally biased region" description="Basic and acidic residues" evidence="1">
    <location>
        <begin position="82"/>
        <end position="98"/>
    </location>
</feature>
<organism evidence="2 3">
    <name type="scientific">Calycina marina</name>
    <dbReference type="NCBI Taxonomy" id="1763456"/>
    <lineage>
        <taxon>Eukaryota</taxon>
        <taxon>Fungi</taxon>
        <taxon>Dikarya</taxon>
        <taxon>Ascomycota</taxon>
        <taxon>Pezizomycotina</taxon>
        <taxon>Leotiomycetes</taxon>
        <taxon>Helotiales</taxon>
        <taxon>Pezizellaceae</taxon>
        <taxon>Calycina</taxon>
    </lineage>
</organism>
<dbReference type="InterPro" id="IPR022190">
    <property type="entry name" value="DUF3716"/>
</dbReference>
<dbReference type="OrthoDB" id="3589576at2759"/>
<dbReference type="Proteomes" id="UP000887226">
    <property type="component" value="Unassembled WGS sequence"/>
</dbReference>
<dbReference type="EMBL" id="MU254061">
    <property type="protein sequence ID" value="KAG9242546.1"/>
    <property type="molecule type" value="Genomic_DNA"/>
</dbReference>
<feature type="compositionally biased region" description="Polar residues" evidence="1">
    <location>
        <begin position="197"/>
        <end position="212"/>
    </location>
</feature>
<gene>
    <name evidence="2" type="ORF">BJ878DRAFT_514855</name>
</gene>
<accession>A0A9P7YZK6</accession>
<proteinExistence type="predicted"/>
<feature type="region of interest" description="Disordered" evidence="1">
    <location>
        <begin position="1"/>
        <end position="121"/>
    </location>
</feature>
<keyword evidence="3" id="KW-1185">Reference proteome</keyword>
<comment type="caution">
    <text evidence="2">The sequence shown here is derived from an EMBL/GenBank/DDBJ whole genome shotgun (WGS) entry which is preliminary data.</text>
</comment>
<protein>
    <submittedName>
        <fullName evidence="2">Uncharacterized protein</fullName>
    </submittedName>
</protein>
<dbReference type="Pfam" id="PF12511">
    <property type="entry name" value="DUF3716"/>
    <property type="match status" value="1"/>
</dbReference>
<feature type="region of interest" description="Disordered" evidence="1">
    <location>
        <begin position="177"/>
        <end position="250"/>
    </location>
</feature>
<name>A0A9P7YZK6_9HELO</name>
<feature type="compositionally biased region" description="Polar residues" evidence="1">
    <location>
        <begin position="305"/>
        <end position="321"/>
    </location>
</feature>
<dbReference type="AlphaFoldDB" id="A0A9P7YZK6"/>